<evidence type="ECO:0000256" key="8">
    <source>
        <dbReference type="RuleBase" id="RU362056"/>
    </source>
</evidence>
<dbReference type="eggNOG" id="KOG3626">
    <property type="taxonomic scope" value="Eukaryota"/>
</dbReference>
<dbReference type="InterPro" id="IPR036058">
    <property type="entry name" value="Kazal_dom_sf"/>
</dbReference>
<feature type="transmembrane region" description="Helical" evidence="8">
    <location>
        <begin position="195"/>
        <end position="218"/>
    </location>
</feature>
<evidence type="ECO:0000313" key="12">
    <source>
        <dbReference type="Proteomes" id="UP000009022"/>
    </source>
</evidence>
<name>B3RLL3_TRIAD</name>
<organism evidence="11 12">
    <name type="scientific">Trichoplax adhaerens</name>
    <name type="common">Trichoplax reptans</name>
    <dbReference type="NCBI Taxonomy" id="10228"/>
    <lineage>
        <taxon>Eukaryota</taxon>
        <taxon>Metazoa</taxon>
        <taxon>Placozoa</taxon>
        <taxon>Uniplacotomia</taxon>
        <taxon>Trichoplacea</taxon>
        <taxon>Trichoplacidae</taxon>
        <taxon>Trichoplax</taxon>
    </lineage>
</organism>
<keyword evidence="4 8" id="KW-0812">Transmembrane</keyword>
<keyword evidence="3" id="KW-1003">Cell membrane</keyword>
<feature type="transmembrane region" description="Helical" evidence="8">
    <location>
        <begin position="565"/>
        <end position="588"/>
    </location>
</feature>
<feature type="transmembrane region" description="Helical" evidence="8">
    <location>
        <begin position="600"/>
        <end position="623"/>
    </location>
</feature>
<sequence length="717" mass="79066">MAAGTEAASQDFCADIDRTNSARNSLDQDQRYHDALDTTIKSRFGYFKWSPDFLQVINKPRWLLFIIAMYFTVASMQVTGLRAVVVRPLERRFNITSTQVGLIVSVNEITASAGSVLFTYFASQGHKGQWLGYGALTFGIGSLLFSTPQFITEKYVYSDLINQSDLCSLSSVLSNTSTGNTCQQKKVYSSDLYTAIFIGAQIIIGLGVSTVYNVSIAYADENVSPKSSPIYVGIINSMAALGPALGFLLGGILLNIYIDWPSTPSGNLTPSDPRWIGAWWLGYVITAILLFLIAIPMLGFPKHLPNYQRYRAERKALSSAKEDVEFKRRLSDFPKALYELLTNKVLMCTIMAFAFEEVNISGLSSFLPKYIDSQFSLGLSTSVLIAGAVTVVGGAGGIIIGGVVMKYLNLYEDKTVKFCALISLIGLFLSLGLLIKCDSPPFAGVNIPYHTNISSNTSTNFFMRVFSYNPLFTANITGNCNLPCHCNEVKYNLICGLDGKSYFSPCHAGCRKRILNSKTNIMEYYDCECINTSDDFQSKEGTLSIPVREAYGGNCQGSCSLSIPFFILLAFIMISTFLNVAPGMQIILRSVPENQNAFAVGLMGTFARLIGGLIGPVIFGVILDHSCSLWDENCNQRGFCWAYHNDTLSLLVFAAMATFKSLKLIAYLLAWHFYPVSQESNKRNCFSDNRLKEKSNTRNISDSPKSKIMLITKVTTV</sequence>
<feature type="transmembrane region" description="Helical" evidence="8">
    <location>
        <begin position="375"/>
        <end position="404"/>
    </location>
</feature>
<evidence type="ECO:0000313" key="11">
    <source>
        <dbReference type="EMBL" id="EDV28801.1"/>
    </source>
</evidence>
<dbReference type="HOGENOM" id="CLU_008954_1_2_1"/>
<dbReference type="GeneID" id="6749218"/>
<dbReference type="EMBL" id="DS985241">
    <property type="protein sequence ID" value="EDV28801.1"/>
    <property type="molecule type" value="Genomic_DNA"/>
</dbReference>
<dbReference type="OrthoDB" id="5062115at2759"/>
<dbReference type="PANTHER" id="PTHR11388:SF100">
    <property type="entry name" value="SOLUTE CARRIER ORGANIC ANION TRANSPORTER FAMILY MEMBER 4A1"/>
    <property type="match status" value="1"/>
</dbReference>
<dbReference type="CTD" id="6749218"/>
<feature type="transmembrane region" description="Helical" evidence="8">
    <location>
        <begin position="651"/>
        <end position="674"/>
    </location>
</feature>
<dbReference type="SUPFAM" id="SSF103473">
    <property type="entry name" value="MFS general substrate transporter"/>
    <property type="match status" value="1"/>
</dbReference>
<feature type="domain" description="Kazal-like" evidence="10">
    <location>
        <begin position="474"/>
        <end position="531"/>
    </location>
</feature>
<dbReference type="NCBIfam" id="TIGR00805">
    <property type="entry name" value="oat"/>
    <property type="match status" value="1"/>
</dbReference>
<accession>B3RLL3</accession>
<evidence type="ECO:0000259" key="10">
    <source>
        <dbReference type="PROSITE" id="PS51465"/>
    </source>
</evidence>
<proteinExistence type="inferred from homology"/>
<dbReference type="InterPro" id="IPR020846">
    <property type="entry name" value="MFS_dom"/>
</dbReference>
<comment type="similarity">
    <text evidence="2 8">Belongs to the organo anion transporter (TC 2.A.60) family.</text>
</comment>
<protein>
    <recommendedName>
        <fullName evidence="8">Solute carrier organic anion transporter family member</fullName>
    </recommendedName>
</protein>
<dbReference type="AlphaFoldDB" id="B3RLL3"/>
<feature type="transmembrane region" description="Helical" evidence="8">
    <location>
        <begin position="278"/>
        <end position="300"/>
    </location>
</feature>
<dbReference type="KEGG" id="tad:TRIADDRAFT_18827"/>
<dbReference type="PROSITE" id="PS51465">
    <property type="entry name" value="KAZAL_2"/>
    <property type="match status" value="1"/>
</dbReference>
<dbReference type="Pfam" id="PF07648">
    <property type="entry name" value="Kazal_2"/>
    <property type="match status" value="1"/>
</dbReference>
<comment type="subcellular location">
    <subcellularLocation>
        <location evidence="1 8">Cell membrane</location>
        <topology evidence="1 8">Multi-pass membrane protein</topology>
    </subcellularLocation>
</comment>
<comment type="caution">
    <text evidence="8">Lacks conserved residue(s) required for the propagation of feature annotation.</text>
</comment>
<gene>
    <name evidence="11" type="ORF">TRIADDRAFT_18827</name>
</gene>
<dbReference type="InterPro" id="IPR036259">
    <property type="entry name" value="MFS_trans_sf"/>
</dbReference>
<dbReference type="RefSeq" id="XP_002108003.1">
    <property type="nucleotide sequence ID" value="XM_002107967.1"/>
</dbReference>
<feature type="transmembrane region" description="Helical" evidence="8">
    <location>
        <begin position="62"/>
        <end position="80"/>
    </location>
</feature>
<dbReference type="GO" id="GO:0005886">
    <property type="term" value="C:plasma membrane"/>
    <property type="evidence" value="ECO:0007669"/>
    <property type="project" value="UniProtKB-SubCell"/>
</dbReference>
<keyword evidence="8" id="KW-0406">Ion transport</keyword>
<dbReference type="InterPro" id="IPR004156">
    <property type="entry name" value="OATP"/>
</dbReference>
<feature type="transmembrane region" description="Helical" evidence="8">
    <location>
        <begin position="100"/>
        <end position="123"/>
    </location>
</feature>
<evidence type="ECO:0000256" key="4">
    <source>
        <dbReference type="ARBA" id="ARBA00022692"/>
    </source>
</evidence>
<feature type="transmembrane region" description="Helical" evidence="8">
    <location>
        <begin position="230"/>
        <end position="258"/>
    </location>
</feature>
<dbReference type="Proteomes" id="UP000009022">
    <property type="component" value="Unassembled WGS sequence"/>
</dbReference>
<dbReference type="PANTHER" id="PTHR11388">
    <property type="entry name" value="ORGANIC ANION TRANSPORTER"/>
    <property type="match status" value="1"/>
</dbReference>
<keyword evidence="12" id="KW-1185">Reference proteome</keyword>
<dbReference type="OMA" id="CLNYDYD"/>
<keyword evidence="5 8" id="KW-1133">Transmembrane helix</keyword>
<keyword evidence="8" id="KW-0813">Transport</keyword>
<evidence type="ECO:0000259" key="9">
    <source>
        <dbReference type="PROSITE" id="PS50850"/>
    </source>
</evidence>
<dbReference type="Gene3D" id="1.20.1250.20">
    <property type="entry name" value="MFS general substrate transporter like domains"/>
    <property type="match status" value="1"/>
</dbReference>
<keyword evidence="7" id="KW-1015">Disulfide bond</keyword>
<reference evidence="11 12" key="1">
    <citation type="journal article" date="2008" name="Nature">
        <title>The Trichoplax genome and the nature of placozoans.</title>
        <authorList>
            <person name="Srivastava M."/>
            <person name="Begovic E."/>
            <person name="Chapman J."/>
            <person name="Putnam N.H."/>
            <person name="Hellsten U."/>
            <person name="Kawashima T."/>
            <person name="Kuo A."/>
            <person name="Mitros T."/>
            <person name="Salamov A."/>
            <person name="Carpenter M.L."/>
            <person name="Signorovitch A.Y."/>
            <person name="Moreno M.A."/>
            <person name="Kamm K."/>
            <person name="Grimwood J."/>
            <person name="Schmutz J."/>
            <person name="Shapiro H."/>
            <person name="Grigoriev I.V."/>
            <person name="Buss L.W."/>
            <person name="Schierwater B."/>
            <person name="Dellaporta S.L."/>
            <person name="Rokhsar D.S."/>
        </authorList>
    </citation>
    <scope>NUCLEOTIDE SEQUENCE [LARGE SCALE GENOMIC DNA]</scope>
    <source>
        <strain evidence="11 12">Grell-BS-1999</strain>
    </source>
</reference>
<evidence type="ECO:0000256" key="6">
    <source>
        <dbReference type="ARBA" id="ARBA00023136"/>
    </source>
</evidence>
<dbReference type="PROSITE" id="PS50850">
    <property type="entry name" value="MFS"/>
    <property type="match status" value="1"/>
</dbReference>
<dbReference type="SUPFAM" id="SSF100895">
    <property type="entry name" value="Kazal-type serine protease inhibitors"/>
    <property type="match status" value="1"/>
</dbReference>
<keyword evidence="6 8" id="KW-0472">Membrane</keyword>
<evidence type="ECO:0000256" key="1">
    <source>
        <dbReference type="ARBA" id="ARBA00004651"/>
    </source>
</evidence>
<evidence type="ECO:0000256" key="7">
    <source>
        <dbReference type="ARBA" id="ARBA00023157"/>
    </source>
</evidence>
<evidence type="ECO:0000256" key="3">
    <source>
        <dbReference type="ARBA" id="ARBA00022475"/>
    </source>
</evidence>
<dbReference type="PhylomeDB" id="B3RLL3"/>
<dbReference type="GO" id="GO:0006811">
    <property type="term" value="P:monoatomic ion transport"/>
    <property type="evidence" value="ECO:0007669"/>
    <property type="project" value="UniProtKB-KW"/>
</dbReference>
<feature type="transmembrane region" description="Helical" evidence="8">
    <location>
        <begin position="416"/>
        <end position="435"/>
    </location>
</feature>
<dbReference type="GO" id="GO:0022857">
    <property type="term" value="F:transmembrane transporter activity"/>
    <property type="evidence" value="ECO:0007669"/>
    <property type="project" value="InterPro"/>
</dbReference>
<dbReference type="InParanoid" id="B3RLL3"/>
<evidence type="ECO:0000256" key="5">
    <source>
        <dbReference type="ARBA" id="ARBA00022989"/>
    </source>
</evidence>
<dbReference type="InterPro" id="IPR002350">
    <property type="entry name" value="Kazal_dom"/>
</dbReference>
<feature type="transmembrane region" description="Helical" evidence="8">
    <location>
        <begin position="130"/>
        <end position="151"/>
    </location>
</feature>
<dbReference type="Pfam" id="PF03137">
    <property type="entry name" value="OATP"/>
    <property type="match status" value="1"/>
</dbReference>
<feature type="domain" description="Major facilitator superfamily (MFS) profile" evidence="9">
    <location>
        <begin position="63"/>
        <end position="678"/>
    </location>
</feature>
<evidence type="ECO:0000256" key="2">
    <source>
        <dbReference type="ARBA" id="ARBA00009657"/>
    </source>
</evidence>